<accession>A0ABU9T0T2</accession>
<dbReference type="CDD" id="cd02440">
    <property type="entry name" value="AdoMet_MTases"/>
    <property type="match status" value="1"/>
</dbReference>
<gene>
    <name evidence="1" type="primary">rsmJ</name>
    <name evidence="2" type="ORF">WNY77_18610</name>
</gene>
<evidence type="ECO:0000256" key="1">
    <source>
        <dbReference type="HAMAP-Rule" id="MF_01523"/>
    </source>
</evidence>
<feature type="binding site" evidence="1">
    <location>
        <position position="205"/>
    </location>
    <ligand>
        <name>S-adenosyl-L-methionine</name>
        <dbReference type="ChEBI" id="CHEBI:59789"/>
    </ligand>
</feature>
<comment type="caution">
    <text evidence="1">Lacks conserved residue(s) required for the propagation of feature annotation.</text>
</comment>
<dbReference type="SUPFAM" id="SSF53335">
    <property type="entry name" value="S-adenosyl-L-methionine-dependent methyltransferases"/>
    <property type="match status" value="1"/>
</dbReference>
<dbReference type="HAMAP" id="MF_01523">
    <property type="entry name" value="16SrRNA_methyltr_J"/>
    <property type="match status" value="1"/>
</dbReference>
<keyword evidence="3" id="KW-1185">Reference proteome</keyword>
<dbReference type="PANTHER" id="PTHR36112:SF1">
    <property type="entry name" value="RIBOSOMAL RNA SMALL SUBUNIT METHYLTRANSFERASE J"/>
    <property type="match status" value="1"/>
</dbReference>
<feature type="binding site" evidence="1">
    <location>
        <begin position="146"/>
        <end position="147"/>
    </location>
    <ligand>
        <name>S-adenosyl-L-methionine</name>
        <dbReference type="ChEBI" id="CHEBI:59789"/>
    </ligand>
</feature>
<dbReference type="Gene3D" id="3.40.50.150">
    <property type="entry name" value="Vaccinia Virus protein VP39"/>
    <property type="match status" value="1"/>
</dbReference>
<keyword evidence="1" id="KW-0949">S-adenosyl-L-methionine</keyword>
<keyword evidence="1 2" id="KW-0489">Methyltransferase</keyword>
<dbReference type="InterPro" id="IPR007536">
    <property type="entry name" value="16SrRNA_methylTrfase_J"/>
</dbReference>
<reference evidence="2 3" key="1">
    <citation type="submission" date="2024-03" db="EMBL/GenBank/DDBJ databases">
        <title>Community enrichment and isolation of bacterial strains for fucoidan degradation.</title>
        <authorList>
            <person name="Sichert A."/>
        </authorList>
    </citation>
    <scope>NUCLEOTIDE SEQUENCE [LARGE SCALE GENOMIC DNA]</scope>
    <source>
        <strain evidence="2 3">AS12</strain>
    </source>
</reference>
<feature type="binding site" evidence="1">
    <location>
        <begin position="130"/>
        <end position="131"/>
    </location>
    <ligand>
        <name>S-adenosyl-L-methionine</name>
        <dbReference type="ChEBI" id="CHEBI:59789"/>
    </ligand>
</feature>
<keyword evidence="1" id="KW-0698">rRNA processing</keyword>
<dbReference type="EMBL" id="JBBMQS010000013">
    <property type="protein sequence ID" value="MEM5499430.1"/>
    <property type="molecule type" value="Genomic_DNA"/>
</dbReference>
<comment type="catalytic activity">
    <reaction evidence="1">
        <text>guanosine(1516) in 16S rRNA + S-adenosyl-L-methionine = N(2)-methylguanosine(1516) in 16S rRNA + S-adenosyl-L-homocysteine + H(+)</text>
        <dbReference type="Rhea" id="RHEA:43220"/>
        <dbReference type="Rhea" id="RHEA-COMP:10412"/>
        <dbReference type="Rhea" id="RHEA-COMP:10413"/>
        <dbReference type="ChEBI" id="CHEBI:15378"/>
        <dbReference type="ChEBI" id="CHEBI:57856"/>
        <dbReference type="ChEBI" id="CHEBI:59789"/>
        <dbReference type="ChEBI" id="CHEBI:74269"/>
        <dbReference type="ChEBI" id="CHEBI:74481"/>
        <dbReference type="EC" id="2.1.1.242"/>
    </reaction>
</comment>
<dbReference type="InterPro" id="IPR029063">
    <property type="entry name" value="SAM-dependent_MTases_sf"/>
</dbReference>
<keyword evidence="1" id="KW-0963">Cytoplasm</keyword>
<organism evidence="2 3">
    <name type="scientific">Paraglaciecola mesophila</name>
    <dbReference type="NCBI Taxonomy" id="197222"/>
    <lineage>
        <taxon>Bacteria</taxon>
        <taxon>Pseudomonadati</taxon>
        <taxon>Pseudomonadota</taxon>
        <taxon>Gammaproteobacteria</taxon>
        <taxon>Alteromonadales</taxon>
        <taxon>Alteromonadaceae</taxon>
        <taxon>Paraglaciecola</taxon>
    </lineage>
</organism>
<keyword evidence="1" id="KW-0808">Transferase</keyword>
<evidence type="ECO:0000313" key="3">
    <source>
        <dbReference type="Proteomes" id="UP001461163"/>
    </source>
</evidence>
<dbReference type="Proteomes" id="UP001461163">
    <property type="component" value="Unassembled WGS sequence"/>
</dbReference>
<comment type="similarity">
    <text evidence="1">Belongs to the methyltransferase superfamily. RsmJ family.</text>
</comment>
<comment type="subcellular location">
    <subcellularLocation>
        <location evidence="1">Cytoplasm</location>
    </subcellularLocation>
</comment>
<sequence>MPDNSYTNAAKNGPVKSPVTAPIKTVPVLTVPENASPELVEKAKNTAFAWQLSFDGNISRGLVLMQSEAHLALKQLDEPKVGEVLVDFASDALTFRRLHGGGKKEAVAKAVGLKGQSDWRVLDATAGLGRDAFVLASLGCNVDMIERSPVVAALLADGLERAQHSAELSAWLPVRMRLHHGIAIDLMANWCNEPANLAPDVVYLDPMFPHRKKSAAVKKEMRLFQQLLGPDEDADGLLAPALALAKKRVVVKRPAGAPFLAQQKPHIEMQGKANRFDVYLIN</sequence>
<dbReference type="Pfam" id="PF04445">
    <property type="entry name" value="SAM_MT"/>
    <property type="match status" value="1"/>
</dbReference>
<name>A0ABU9T0T2_9ALTE</name>
<comment type="function">
    <text evidence="1">Specifically methylates the guanosine in position 1516 of 16S rRNA.</text>
</comment>
<dbReference type="GO" id="GO:0032259">
    <property type="term" value="P:methylation"/>
    <property type="evidence" value="ECO:0007669"/>
    <property type="project" value="UniProtKB-KW"/>
</dbReference>
<protein>
    <recommendedName>
        <fullName evidence="1">Ribosomal RNA small subunit methyltransferase J</fullName>
        <ecNumber evidence="1">2.1.1.242</ecNumber>
    </recommendedName>
    <alternativeName>
        <fullName evidence="1">16S rRNA m2G1516 methyltransferase</fullName>
    </alternativeName>
    <alternativeName>
        <fullName evidence="1">rRNA (guanine-N(2)-)-methyltransferase</fullName>
    </alternativeName>
</protein>
<evidence type="ECO:0000313" key="2">
    <source>
        <dbReference type="EMBL" id="MEM5499430.1"/>
    </source>
</evidence>
<dbReference type="GO" id="GO:0008168">
    <property type="term" value="F:methyltransferase activity"/>
    <property type="evidence" value="ECO:0007669"/>
    <property type="project" value="UniProtKB-KW"/>
</dbReference>
<dbReference type="PANTHER" id="PTHR36112">
    <property type="entry name" value="RIBOSOMAL RNA SMALL SUBUNIT METHYLTRANSFERASE J"/>
    <property type="match status" value="1"/>
</dbReference>
<comment type="caution">
    <text evidence="2">The sequence shown here is derived from an EMBL/GenBank/DDBJ whole genome shotgun (WGS) entry which is preliminary data.</text>
</comment>
<proteinExistence type="inferred from homology"/>
<dbReference type="RefSeq" id="WP_342882566.1">
    <property type="nucleotide sequence ID" value="NZ_JBBMQS010000013.1"/>
</dbReference>
<dbReference type="Gene3D" id="3.40.1630.10">
    <property type="entry name" value="YhiQ-like domain"/>
    <property type="match status" value="1"/>
</dbReference>
<dbReference type="EC" id="2.1.1.242" evidence="1"/>